<dbReference type="OrthoDB" id="9806656at2"/>
<reference evidence="3" key="1">
    <citation type="submission" date="2017-02" db="EMBL/GenBank/DDBJ databases">
        <title>Comparative genomics and description of representatives of a novel lineage of planctomycetes thriving in anoxic sediments.</title>
        <authorList>
            <person name="Spring S."/>
            <person name="Bunk B."/>
            <person name="Sproer C."/>
        </authorList>
    </citation>
    <scope>NUCLEOTIDE SEQUENCE [LARGE SCALE GENOMIC DNA]</scope>
    <source>
        <strain evidence="3">SM-Chi-D1</strain>
    </source>
</reference>
<evidence type="ECO:0000313" key="2">
    <source>
        <dbReference type="EMBL" id="AQQ72099.1"/>
    </source>
</evidence>
<gene>
    <name evidence="2" type="ORF">SMSP2_02479</name>
</gene>
<feature type="domain" description="Uroporphyrinogen decarboxylase (URO-D)" evidence="1">
    <location>
        <begin position="179"/>
        <end position="368"/>
    </location>
</feature>
<keyword evidence="2" id="KW-0489">Methyltransferase</keyword>
<dbReference type="GO" id="GO:0006779">
    <property type="term" value="P:porphyrin-containing compound biosynthetic process"/>
    <property type="evidence" value="ECO:0007669"/>
    <property type="project" value="InterPro"/>
</dbReference>
<dbReference type="Pfam" id="PF01208">
    <property type="entry name" value="URO-D"/>
    <property type="match status" value="1"/>
</dbReference>
<name>A0A1Q2MHH2_9BACT</name>
<dbReference type="STRING" id="1851148.SMSP2_02479"/>
<evidence type="ECO:0000313" key="3">
    <source>
        <dbReference type="Proteomes" id="UP000188181"/>
    </source>
</evidence>
<dbReference type="KEGG" id="pbas:SMSP2_02479"/>
<sequence length="369" mass="41179">MSAREEFIHYVNHGGDKPFVSMQIGAGAGFDTKLAGKRWNSETTLDDLIRAYELAGGYPLFNVGLPDAAGGNPALKRKTKTENRETERVVEQWLTTPYGELYWKGHEVPKQGFVPLKYPVSSADETRAFDIVRWYADQHAANLDYITDSLGADLAKLQPHGPVSVQWNMQPFELFGLPTVENLVMLAMLHHDEYRRCCDYLLDINMEICKAVFRADADFVFLGGPGSEMLSPGLYEDFLIPDSKVLTDFIRSLGKLAYTHICSPVQPFLDMGLYNRMGIDLFETLSPPPVGNVESLADARKILPSEMCTRGNIGLDILLNGTVDEVKEATLVVLEATKGRKHMVGASDYLFYDIPLENVRAVVETVESF</sequence>
<evidence type="ECO:0000259" key="1">
    <source>
        <dbReference type="Pfam" id="PF01208"/>
    </source>
</evidence>
<dbReference type="GO" id="GO:0004853">
    <property type="term" value="F:uroporphyrinogen decarboxylase activity"/>
    <property type="evidence" value="ECO:0007669"/>
    <property type="project" value="InterPro"/>
</dbReference>
<dbReference type="GO" id="GO:0032259">
    <property type="term" value="P:methylation"/>
    <property type="evidence" value="ECO:0007669"/>
    <property type="project" value="UniProtKB-KW"/>
</dbReference>
<protein>
    <submittedName>
        <fullName evidence="2">Methylcobalamin:coenzyme M methyltransferase</fullName>
    </submittedName>
</protein>
<dbReference type="AlphaFoldDB" id="A0A1Q2MHH2"/>
<dbReference type="InterPro" id="IPR052024">
    <property type="entry name" value="Methanogen_methyltrans"/>
</dbReference>
<dbReference type="InterPro" id="IPR000257">
    <property type="entry name" value="Uroporphyrinogen_deCOase"/>
</dbReference>
<dbReference type="PANTHER" id="PTHR47099">
    <property type="entry name" value="METHYLCOBAMIDE:COM METHYLTRANSFERASE MTBA"/>
    <property type="match status" value="1"/>
</dbReference>
<keyword evidence="3" id="KW-1185">Reference proteome</keyword>
<accession>A0A1Q2MHH2</accession>
<dbReference type="Proteomes" id="UP000188181">
    <property type="component" value="Chromosome"/>
</dbReference>
<dbReference type="InterPro" id="IPR038071">
    <property type="entry name" value="UROD/MetE-like_sf"/>
</dbReference>
<keyword evidence="2" id="KW-0808">Transferase</keyword>
<dbReference type="GO" id="GO:0008168">
    <property type="term" value="F:methyltransferase activity"/>
    <property type="evidence" value="ECO:0007669"/>
    <property type="project" value="UniProtKB-KW"/>
</dbReference>
<dbReference type="PANTHER" id="PTHR47099:SF1">
    <property type="entry name" value="METHYLCOBAMIDE:COM METHYLTRANSFERASE MTBA"/>
    <property type="match status" value="1"/>
</dbReference>
<proteinExistence type="predicted"/>
<dbReference type="RefSeq" id="WP_146684325.1">
    <property type="nucleotide sequence ID" value="NZ_CP019646.1"/>
</dbReference>
<dbReference type="EMBL" id="CP019646">
    <property type="protein sequence ID" value="AQQ72099.1"/>
    <property type="molecule type" value="Genomic_DNA"/>
</dbReference>
<organism evidence="2 3">
    <name type="scientific">Limihaloglobus sulfuriphilus</name>
    <dbReference type="NCBI Taxonomy" id="1851148"/>
    <lineage>
        <taxon>Bacteria</taxon>
        <taxon>Pseudomonadati</taxon>
        <taxon>Planctomycetota</taxon>
        <taxon>Phycisphaerae</taxon>
        <taxon>Sedimentisphaerales</taxon>
        <taxon>Sedimentisphaeraceae</taxon>
        <taxon>Limihaloglobus</taxon>
    </lineage>
</organism>
<dbReference type="Gene3D" id="3.20.20.210">
    <property type="match status" value="1"/>
</dbReference>
<dbReference type="SUPFAM" id="SSF51726">
    <property type="entry name" value="UROD/MetE-like"/>
    <property type="match status" value="1"/>
</dbReference>